<dbReference type="InterPro" id="IPR017080">
    <property type="entry name" value="UCP036990_CBS_BON"/>
</dbReference>
<dbReference type="PIRSF" id="PIRSF036990">
    <property type="entry name" value="UCP036990_CBS_BON"/>
    <property type="match status" value="1"/>
</dbReference>
<dbReference type="Pfam" id="PF00571">
    <property type="entry name" value="CBS"/>
    <property type="match status" value="2"/>
</dbReference>
<dbReference type="Proteomes" id="UP000198599">
    <property type="component" value="Unassembled WGS sequence"/>
</dbReference>
<accession>A0A1I5D8Z8</accession>
<evidence type="ECO:0000313" key="4">
    <source>
        <dbReference type="EMBL" id="SFN95715.1"/>
    </source>
</evidence>
<dbReference type="SMART" id="SM00116">
    <property type="entry name" value="CBS"/>
    <property type="match status" value="2"/>
</dbReference>
<proteinExistence type="predicted"/>
<dbReference type="CDD" id="cd04586">
    <property type="entry name" value="CBS_pair_BON_assoc"/>
    <property type="match status" value="1"/>
</dbReference>
<organism evidence="4 5">
    <name type="scientific">Roseovarius lutimaris</name>
    <dbReference type="NCBI Taxonomy" id="1005928"/>
    <lineage>
        <taxon>Bacteria</taxon>
        <taxon>Pseudomonadati</taxon>
        <taxon>Pseudomonadota</taxon>
        <taxon>Alphaproteobacteria</taxon>
        <taxon>Rhodobacterales</taxon>
        <taxon>Roseobacteraceae</taxon>
        <taxon>Roseovarius</taxon>
    </lineage>
</organism>
<dbReference type="EMBL" id="FOVP01000012">
    <property type="protein sequence ID" value="SFN95715.1"/>
    <property type="molecule type" value="Genomic_DNA"/>
</dbReference>
<evidence type="ECO:0000313" key="5">
    <source>
        <dbReference type="Proteomes" id="UP000198599"/>
    </source>
</evidence>
<evidence type="ECO:0000259" key="3">
    <source>
        <dbReference type="PROSITE" id="PS51371"/>
    </source>
</evidence>
<feature type="domain" description="CBS" evidence="3">
    <location>
        <begin position="7"/>
        <end position="63"/>
    </location>
</feature>
<keyword evidence="5" id="KW-1185">Reference proteome</keyword>
<gene>
    <name evidence="4" type="ORF">SAMN04487859_1122</name>
</gene>
<dbReference type="SUPFAM" id="SSF54631">
    <property type="entry name" value="CBS-domain pair"/>
    <property type="match status" value="1"/>
</dbReference>
<dbReference type="Gene3D" id="3.10.580.10">
    <property type="entry name" value="CBS-domain"/>
    <property type="match status" value="1"/>
</dbReference>
<keyword evidence="1 2" id="KW-0129">CBS domain</keyword>
<dbReference type="AlphaFoldDB" id="A0A1I5D8Z8"/>
<sequence length="229" mass="24544">MQAQDVMTKNVITAAADTTVEEVTVLMMDNHISAIPIVDGAGSIVGIVSEGDLMRRVEGPGKVQKSWWLSLFSGSDNTAEDFIVMRGRHAGDIMSRKVEVVAANTPVSDIARLLEKKRIKRVPVVTDGQLIGIVSRANLLQALATVTIVTLDTSASDRQKREIALAALAEVPGLNPAHLNVVVEGNRVDVWGIAGTNAHENAARVALDNIDGFGEVSVNLGLIPDYMWE</sequence>
<name>A0A1I5D8Z8_9RHOB</name>
<dbReference type="PANTHER" id="PTHR43080:SF26">
    <property type="entry name" value="REGULATORY PROTEIN"/>
    <property type="match status" value="1"/>
</dbReference>
<feature type="domain" description="CBS" evidence="3">
    <location>
        <begin position="94"/>
        <end position="153"/>
    </location>
</feature>
<dbReference type="InterPro" id="IPR046342">
    <property type="entry name" value="CBS_dom_sf"/>
</dbReference>
<dbReference type="STRING" id="1005928.SAMN04487859_1122"/>
<dbReference type="InterPro" id="IPR000644">
    <property type="entry name" value="CBS_dom"/>
</dbReference>
<protein>
    <submittedName>
        <fullName evidence="4">CBS domain-containing protein</fullName>
    </submittedName>
</protein>
<evidence type="ECO:0000256" key="2">
    <source>
        <dbReference type="PROSITE-ProRule" id="PRU00703"/>
    </source>
</evidence>
<dbReference type="InterPro" id="IPR051257">
    <property type="entry name" value="Diverse_CBS-Domain"/>
</dbReference>
<dbReference type="PROSITE" id="PS51371">
    <property type="entry name" value="CBS"/>
    <property type="match status" value="2"/>
</dbReference>
<dbReference type="RefSeq" id="WP_177193853.1">
    <property type="nucleotide sequence ID" value="NZ_FOVP01000012.1"/>
</dbReference>
<reference evidence="5" key="1">
    <citation type="submission" date="2016-10" db="EMBL/GenBank/DDBJ databases">
        <authorList>
            <person name="Varghese N."/>
            <person name="Submissions S."/>
        </authorList>
    </citation>
    <scope>NUCLEOTIDE SEQUENCE [LARGE SCALE GENOMIC DNA]</scope>
    <source>
        <strain evidence="5">DSM 28463</strain>
    </source>
</reference>
<evidence type="ECO:0000256" key="1">
    <source>
        <dbReference type="ARBA" id="ARBA00023122"/>
    </source>
</evidence>
<dbReference type="PANTHER" id="PTHR43080">
    <property type="entry name" value="CBS DOMAIN-CONTAINING PROTEIN CBSX3, MITOCHONDRIAL"/>
    <property type="match status" value="1"/>
</dbReference>